<organism evidence="1 2">
    <name type="scientific">Suillus subaureus</name>
    <dbReference type="NCBI Taxonomy" id="48587"/>
    <lineage>
        <taxon>Eukaryota</taxon>
        <taxon>Fungi</taxon>
        <taxon>Dikarya</taxon>
        <taxon>Basidiomycota</taxon>
        <taxon>Agaricomycotina</taxon>
        <taxon>Agaricomycetes</taxon>
        <taxon>Agaricomycetidae</taxon>
        <taxon>Boletales</taxon>
        <taxon>Suillineae</taxon>
        <taxon>Suillaceae</taxon>
        <taxon>Suillus</taxon>
    </lineage>
</organism>
<keyword evidence="2" id="KW-1185">Reference proteome</keyword>
<comment type="caution">
    <text evidence="1">The sequence shown here is derived from an EMBL/GenBank/DDBJ whole genome shotgun (WGS) entry which is preliminary data.</text>
</comment>
<name>A0A9P7E162_9AGAM</name>
<dbReference type="RefSeq" id="XP_041188440.1">
    <property type="nucleotide sequence ID" value="XM_041340965.1"/>
</dbReference>
<protein>
    <submittedName>
        <fullName evidence="1">Uncharacterized protein</fullName>
    </submittedName>
</protein>
<dbReference type="OrthoDB" id="2684554at2759"/>
<dbReference type="AlphaFoldDB" id="A0A9P7E162"/>
<sequence length="187" mass="20004">MSGSLASRYIRFEVISGKNIQVPSKRIPANIYISINVDSRSCWKSAISVLSSDRSVMWDDSVILSSHASPALSIEIRAPYEVGRMLGSGEVIGKLQMSWNRLLNHGDEPFDPSFPLVRGVHPSLALKAAVVHARDNQGGALSDTEVARDTDAGHAQFAAYITSKTVSPERCGAAFSVGSGSVSGQPF</sequence>
<dbReference type="EMBL" id="JABBWG010000040">
    <property type="protein sequence ID" value="KAG1808055.1"/>
    <property type="molecule type" value="Genomic_DNA"/>
</dbReference>
<reference evidence="1" key="1">
    <citation type="journal article" date="2020" name="New Phytol.">
        <title>Comparative genomics reveals dynamic genome evolution in host specialist ectomycorrhizal fungi.</title>
        <authorList>
            <person name="Lofgren L.A."/>
            <person name="Nguyen N.H."/>
            <person name="Vilgalys R."/>
            <person name="Ruytinx J."/>
            <person name="Liao H.L."/>
            <person name="Branco S."/>
            <person name="Kuo A."/>
            <person name="LaButti K."/>
            <person name="Lipzen A."/>
            <person name="Andreopoulos W."/>
            <person name="Pangilinan J."/>
            <person name="Riley R."/>
            <person name="Hundley H."/>
            <person name="Na H."/>
            <person name="Barry K."/>
            <person name="Grigoriev I.V."/>
            <person name="Stajich J.E."/>
            <person name="Kennedy P.G."/>
        </authorList>
    </citation>
    <scope>NUCLEOTIDE SEQUENCE</scope>
    <source>
        <strain evidence="1">MN1</strain>
    </source>
</reference>
<dbReference type="GeneID" id="64634981"/>
<proteinExistence type="predicted"/>
<evidence type="ECO:0000313" key="2">
    <source>
        <dbReference type="Proteomes" id="UP000807769"/>
    </source>
</evidence>
<evidence type="ECO:0000313" key="1">
    <source>
        <dbReference type="EMBL" id="KAG1808055.1"/>
    </source>
</evidence>
<dbReference type="Proteomes" id="UP000807769">
    <property type="component" value="Unassembled WGS sequence"/>
</dbReference>
<accession>A0A9P7E162</accession>
<gene>
    <name evidence="1" type="ORF">BJ212DRAFT_1485333</name>
</gene>